<evidence type="ECO:0000313" key="2">
    <source>
        <dbReference type="Proteomes" id="UP001168877"/>
    </source>
</evidence>
<dbReference type="InterPro" id="IPR044646">
    <property type="entry name" value="EMB1417-like"/>
</dbReference>
<dbReference type="PANTHER" id="PTHR46782:SF2">
    <property type="entry name" value="OS07G0545900 PROTEIN"/>
    <property type="match status" value="1"/>
</dbReference>
<dbReference type="PANTHER" id="PTHR46782">
    <property type="entry name" value="OS01G0757700 PROTEIN"/>
    <property type="match status" value="1"/>
</dbReference>
<name>A0AA39RS44_ACESA</name>
<gene>
    <name evidence="1" type="ORF">LWI29_021288</name>
</gene>
<evidence type="ECO:0008006" key="3">
    <source>
        <dbReference type="Google" id="ProtNLM"/>
    </source>
</evidence>
<dbReference type="EMBL" id="JAUESC010000385">
    <property type="protein sequence ID" value="KAK0579112.1"/>
    <property type="molecule type" value="Genomic_DNA"/>
</dbReference>
<sequence>MLSKGQGATMTTYDTLLLAFDKDKRVDEAESLWNMIVHTHRCSISKQLCSRIVSLYDHHGMQDKIIEVKTWLKLNDRLLPNGRFVENCGGIGRESDETGHQKSMDDAWIQNSTIQTLVEAFPGKVGWKRIPERNGENFLALTGRLTDLTIWSSSVPCPLSENVKRWKLCESSS</sequence>
<dbReference type="Proteomes" id="UP001168877">
    <property type="component" value="Unassembled WGS sequence"/>
</dbReference>
<organism evidence="1 2">
    <name type="scientific">Acer saccharum</name>
    <name type="common">Sugar maple</name>
    <dbReference type="NCBI Taxonomy" id="4024"/>
    <lineage>
        <taxon>Eukaryota</taxon>
        <taxon>Viridiplantae</taxon>
        <taxon>Streptophyta</taxon>
        <taxon>Embryophyta</taxon>
        <taxon>Tracheophyta</taxon>
        <taxon>Spermatophyta</taxon>
        <taxon>Magnoliopsida</taxon>
        <taxon>eudicotyledons</taxon>
        <taxon>Gunneridae</taxon>
        <taxon>Pentapetalae</taxon>
        <taxon>rosids</taxon>
        <taxon>malvids</taxon>
        <taxon>Sapindales</taxon>
        <taxon>Sapindaceae</taxon>
        <taxon>Hippocastanoideae</taxon>
        <taxon>Acereae</taxon>
        <taxon>Acer</taxon>
    </lineage>
</organism>
<reference evidence="1" key="2">
    <citation type="submission" date="2023-06" db="EMBL/GenBank/DDBJ databases">
        <authorList>
            <person name="Swenson N.G."/>
            <person name="Wegrzyn J.L."/>
            <person name="Mcevoy S.L."/>
        </authorList>
    </citation>
    <scope>NUCLEOTIDE SEQUENCE</scope>
    <source>
        <strain evidence="1">NS2018</strain>
        <tissue evidence="1">Leaf</tissue>
    </source>
</reference>
<evidence type="ECO:0000313" key="1">
    <source>
        <dbReference type="EMBL" id="KAK0579112.1"/>
    </source>
</evidence>
<comment type="caution">
    <text evidence="1">The sequence shown here is derived from an EMBL/GenBank/DDBJ whole genome shotgun (WGS) entry which is preliminary data.</text>
</comment>
<dbReference type="AlphaFoldDB" id="A0AA39RS44"/>
<protein>
    <recommendedName>
        <fullName evidence="3">Pentatricopeptide repeat-containing protein</fullName>
    </recommendedName>
</protein>
<proteinExistence type="predicted"/>
<reference evidence="1" key="1">
    <citation type="journal article" date="2022" name="Plant J.">
        <title>Strategies of tolerance reflected in two North American maple genomes.</title>
        <authorList>
            <person name="McEvoy S.L."/>
            <person name="Sezen U.U."/>
            <person name="Trouern-Trend A."/>
            <person name="McMahon S.M."/>
            <person name="Schaberg P.G."/>
            <person name="Yang J."/>
            <person name="Wegrzyn J.L."/>
            <person name="Swenson N.G."/>
        </authorList>
    </citation>
    <scope>NUCLEOTIDE SEQUENCE</scope>
    <source>
        <strain evidence="1">NS2018</strain>
    </source>
</reference>
<accession>A0AA39RS44</accession>
<keyword evidence="2" id="KW-1185">Reference proteome</keyword>